<accession>X1PL13</accession>
<feature type="transmembrane region" description="Helical" evidence="8">
    <location>
        <begin position="51"/>
        <end position="70"/>
    </location>
</feature>
<evidence type="ECO:0000256" key="3">
    <source>
        <dbReference type="ARBA" id="ARBA00022676"/>
    </source>
</evidence>
<gene>
    <name evidence="9" type="ORF">S06H3_40723</name>
</gene>
<feature type="transmembrane region" description="Helical" evidence="8">
    <location>
        <begin position="217"/>
        <end position="238"/>
    </location>
</feature>
<feature type="transmembrane region" description="Helical" evidence="8">
    <location>
        <begin position="9"/>
        <end position="39"/>
    </location>
</feature>
<keyword evidence="6 8" id="KW-1133">Transmembrane helix</keyword>
<feature type="transmembrane region" description="Helical" evidence="8">
    <location>
        <begin position="190"/>
        <end position="210"/>
    </location>
</feature>
<evidence type="ECO:0000256" key="5">
    <source>
        <dbReference type="ARBA" id="ARBA00022692"/>
    </source>
</evidence>
<dbReference type="EMBL" id="BARV01025020">
    <property type="protein sequence ID" value="GAI39760.1"/>
    <property type="molecule type" value="Genomic_DNA"/>
</dbReference>
<keyword evidence="4" id="KW-0808">Transferase</keyword>
<dbReference type="GO" id="GO:0016763">
    <property type="term" value="F:pentosyltransferase activity"/>
    <property type="evidence" value="ECO:0007669"/>
    <property type="project" value="TreeGrafter"/>
</dbReference>
<reference evidence="9" key="1">
    <citation type="journal article" date="2014" name="Front. Microbiol.">
        <title>High frequency of phylogenetically diverse reductive dehalogenase-homologous genes in deep subseafloor sedimentary metagenomes.</title>
        <authorList>
            <person name="Kawai M."/>
            <person name="Futagami T."/>
            <person name="Toyoda A."/>
            <person name="Takaki Y."/>
            <person name="Nishi S."/>
            <person name="Hori S."/>
            <person name="Arai W."/>
            <person name="Tsubouchi T."/>
            <person name="Morono Y."/>
            <person name="Uchiyama I."/>
            <person name="Ito T."/>
            <person name="Fujiyama A."/>
            <person name="Inagaki F."/>
            <person name="Takami H."/>
        </authorList>
    </citation>
    <scope>NUCLEOTIDE SEQUENCE</scope>
    <source>
        <strain evidence="9">Expedition CK06-06</strain>
    </source>
</reference>
<evidence type="ECO:0000256" key="7">
    <source>
        <dbReference type="ARBA" id="ARBA00023136"/>
    </source>
</evidence>
<dbReference type="GO" id="GO:0005886">
    <property type="term" value="C:plasma membrane"/>
    <property type="evidence" value="ECO:0007669"/>
    <property type="project" value="UniProtKB-SubCell"/>
</dbReference>
<comment type="caution">
    <text evidence="9">The sequence shown here is derived from an EMBL/GenBank/DDBJ whole genome shotgun (WGS) entry which is preliminary data.</text>
</comment>
<keyword evidence="5 8" id="KW-0812">Transmembrane</keyword>
<name>X1PL13_9ZZZZ</name>
<organism evidence="9">
    <name type="scientific">marine sediment metagenome</name>
    <dbReference type="NCBI Taxonomy" id="412755"/>
    <lineage>
        <taxon>unclassified sequences</taxon>
        <taxon>metagenomes</taxon>
        <taxon>ecological metagenomes</taxon>
    </lineage>
</organism>
<evidence type="ECO:0000313" key="9">
    <source>
        <dbReference type="EMBL" id="GAI39760.1"/>
    </source>
</evidence>
<feature type="transmembrane region" description="Helical" evidence="8">
    <location>
        <begin position="244"/>
        <end position="264"/>
    </location>
</feature>
<proteinExistence type="predicted"/>
<evidence type="ECO:0000256" key="6">
    <source>
        <dbReference type="ARBA" id="ARBA00022989"/>
    </source>
</evidence>
<evidence type="ECO:0000256" key="8">
    <source>
        <dbReference type="SAM" id="Phobius"/>
    </source>
</evidence>
<feature type="non-terminal residue" evidence="9">
    <location>
        <position position="1"/>
    </location>
</feature>
<keyword evidence="3" id="KW-0328">Glycosyltransferase</keyword>
<dbReference type="GO" id="GO:0008610">
    <property type="term" value="P:lipid biosynthetic process"/>
    <property type="evidence" value="ECO:0007669"/>
    <property type="project" value="UniProtKB-ARBA"/>
</dbReference>
<dbReference type="PANTHER" id="PTHR33908">
    <property type="entry name" value="MANNOSYLTRANSFERASE YKCB-RELATED"/>
    <property type="match status" value="1"/>
</dbReference>
<evidence type="ECO:0000256" key="4">
    <source>
        <dbReference type="ARBA" id="ARBA00022679"/>
    </source>
</evidence>
<sequence>GEKKKIRLWLVAGCVYGVCCLLRPNVLFAFPFVIAWVLTGSRTGERPAGKLIVPAAIVLGIILVLLPFSLRNYQITGDISPPFGNGGFNFYVGNHPGAKGTYTYLKGISNSPSGQIKSAALQARRALGREVSLSEASNYWFRRGFRFIRERPLEYVVLLGRKFLLFWNAREIGQNIDFYFSRSFSSLLRFPLVSFGLIAPFAWLGLLSAIRRREKGLALPGLFLAGYLGSVIFFFVSARYRLPAVPFIILFTAYGLRRFAGLVFRV</sequence>
<dbReference type="PANTHER" id="PTHR33908:SF11">
    <property type="entry name" value="MEMBRANE PROTEIN"/>
    <property type="match status" value="1"/>
</dbReference>
<dbReference type="AlphaFoldDB" id="X1PL13"/>
<protein>
    <recommendedName>
        <fullName evidence="10">Glycosyltransferase RgtA/B/C/D-like domain-containing protein</fullName>
    </recommendedName>
</protein>
<keyword evidence="7 8" id="KW-0472">Membrane</keyword>
<evidence type="ECO:0000256" key="1">
    <source>
        <dbReference type="ARBA" id="ARBA00004651"/>
    </source>
</evidence>
<dbReference type="InterPro" id="IPR050297">
    <property type="entry name" value="LipidA_mod_glycosyltrf_83"/>
</dbReference>
<keyword evidence="2" id="KW-1003">Cell membrane</keyword>
<evidence type="ECO:0008006" key="10">
    <source>
        <dbReference type="Google" id="ProtNLM"/>
    </source>
</evidence>
<feature type="non-terminal residue" evidence="9">
    <location>
        <position position="266"/>
    </location>
</feature>
<comment type="subcellular location">
    <subcellularLocation>
        <location evidence="1">Cell membrane</location>
        <topology evidence="1">Multi-pass membrane protein</topology>
    </subcellularLocation>
</comment>
<evidence type="ECO:0000256" key="2">
    <source>
        <dbReference type="ARBA" id="ARBA00022475"/>
    </source>
</evidence>